<feature type="transmembrane region" description="Helical" evidence="7">
    <location>
        <begin position="81"/>
        <end position="101"/>
    </location>
</feature>
<evidence type="ECO:0000256" key="4">
    <source>
        <dbReference type="ARBA" id="ARBA00022448"/>
    </source>
</evidence>
<feature type="transmembrane region" description="Helical" evidence="7">
    <location>
        <begin position="12"/>
        <end position="36"/>
    </location>
</feature>
<gene>
    <name evidence="10" type="primary">Necator_chrIV.g13463</name>
    <name evidence="10" type="ORF">RB195_000172</name>
</gene>
<dbReference type="EMBL" id="JAVFWL010000004">
    <property type="protein sequence ID" value="KAK6746745.1"/>
    <property type="molecule type" value="Genomic_DNA"/>
</dbReference>
<evidence type="ECO:0000256" key="5">
    <source>
        <dbReference type="ARBA" id="ARBA00022927"/>
    </source>
</evidence>
<comment type="caution">
    <text evidence="10">The sequence shown here is derived from an EMBL/GenBank/DDBJ whole genome shotgun (WGS) entry which is preliminary data.</text>
</comment>
<keyword evidence="7" id="KW-0472">Membrane</keyword>
<protein>
    <recommendedName>
        <fullName evidence="3">Vacuolar protein sorting-associated protein 52 homolog</fullName>
    </recommendedName>
</protein>
<accession>A0ABR1DA05</accession>
<dbReference type="Proteomes" id="UP001303046">
    <property type="component" value="Unassembled WGS sequence"/>
</dbReference>
<feature type="domain" description="Vps52 coiled-coil" evidence="8">
    <location>
        <begin position="549"/>
        <end position="719"/>
    </location>
</feature>
<reference evidence="10 11" key="1">
    <citation type="submission" date="2023-08" db="EMBL/GenBank/DDBJ databases">
        <title>A Necator americanus chromosomal reference genome.</title>
        <authorList>
            <person name="Ilik V."/>
            <person name="Petrzelkova K.J."/>
            <person name="Pardy F."/>
            <person name="Fuh T."/>
            <person name="Niatou-Singa F.S."/>
            <person name="Gouil Q."/>
            <person name="Baker L."/>
            <person name="Ritchie M.E."/>
            <person name="Jex A.R."/>
            <person name="Gazzola D."/>
            <person name="Li H."/>
            <person name="Toshio Fujiwara R."/>
            <person name="Zhan B."/>
            <person name="Aroian R.V."/>
            <person name="Pafco B."/>
            <person name="Schwarz E.M."/>
        </authorList>
    </citation>
    <scope>NUCLEOTIDE SEQUENCE [LARGE SCALE GENOMIC DNA]</scope>
    <source>
        <strain evidence="10 11">Aroian</strain>
        <tissue evidence="10">Whole animal</tissue>
    </source>
</reference>
<comment type="subcellular location">
    <subcellularLocation>
        <location evidence="1">Golgi apparatus</location>
        <location evidence="1">trans-Golgi network</location>
    </subcellularLocation>
</comment>
<evidence type="ECO:0000256" key="1">
    <source>
        <dbReference type="ARBA" id="ARBA00004601"/>
    </source>
</evidence>
<evidence type="ECO:0000259" key="8">
    <source>
        <dbReference type="Pfam" id="PF04129"/>
    </source>
</evidence>
<feature type="transmembrane region" description="Helical" evidence="7">
    <location>
        <begin position="270"/>
        <end position="293"/>
    </location>
</feature>
<dbReference type="CDD" id="cd17326">
    <property type="entry name" value="MFS_MFSD8"/>
    <property type="match status" value="1"/>
</dbReference>
<dbReference type="InterPro" id="IPR007258">
    <property type="entry name" value="Vps52"/>
</dbReference>
<evidence type="ECO:0000313" key="10">
    <source>
        <dbReference type="EMBL" id="KAK6746745.1"/>
    </source>
</evidence>
<feature type="transmembrane region" description="Helical" evidence="7">
    <location>
        <begin position="399"/>
        <end position="421"/>
    </location>
</feature>
<evidence type="ECO:0000259" key="9">
    <source>
        <dbReference type="Pfam" id="PF20655"/>
    </source>
</evidence>
<feature type="transmembrane region" description="Helical" evidence="7">
    <location>
        <begin position="184"/>
        <end position="204"/>
    </location>
</feature>
<name>A0ABR1DA05_NECAM</name>
<feature type="transmembrane region" description="Helical" evidence="7">
    <location>
        <begin position="359"/>
        <end position="378"/>
    </location>
</feature>
<feature type="transmembrane region" description="Helical" evidence="7">
    <location>
        <begin position="230"/>
        <end position="250"/>
    </location>
</feature>
<dbReference type="SUPFAM" id="SSF103473">
    <property type="entry name" value="MFS general substrate transporter"/>
    <property type="match status" value="1"/>
</dbReference>
<keyword evidence="4" id="KW-0813">Transport</keyword>
<feature type="transmembrane region" description="Helical" evidence="7">
    <location>
        <begin position="305"/>
        <end position="322"/>
    </location>
</feature>
<keyword evidence="11" id="KW-1185">Reference proteome</keyword>
<proteinExistence type="inferred from homology"/>
<dbReference type="PANTHER" id="PTHR14190">
    <property type="entry name" value="SUPPRESSOR OF ACTIN MUTATIONS 2/VACUOLAR PROTEIN SORTING 52"/>
    <property type="match status" value="1"/>
</dbReference>
<dbReference type="InterPro" id="IPR011701">
    <property type="entry name" value="MFS"/>
</dbReference>
<sequence>MENERTSPWRSIWISIGIQFIVGIQTSIYYMSMWPYLSLIDPTATVDFLGWVIAACSLGCSIANPLFGFWNQKTMSIQAPVIVGMIVMIIGQGIFALLPVFTSGQKWIMMAARLITGFGAGTLSVLRSYAATASTSRDRLRAVSFGTAGYVLGLSFGPAIQAIFTPIGESGLRIGRVVFNMYTVPPLFMVVLSVICCFIVKFLFKEEYAGIIKDEDRNADPFMVIPKFDVIPALICIYLWVVSCMVATNIEVISTPWSVAMYNWKDSDAVLYNGIFQTASCLVSSGNSFLIGYTRIGQIEKRKQIIFGVSVFLLFHIFNYPWPFYPGPLDYIPEGKNTTEVGGCLRSYKWCETSVRVPFPIYLICFVFFFGVSFPFTGSPSATLYSQILGPRKQGMMQGIHSFGGSVSQFFAPILTTYLFQISGYKYVMVTQICTLSLALILTISFYTRLVPLKMKPELGKAAKYKNERCANTQRLTIAHSWEDFIMNARKGKPTDKLKALEDCLSELTVADESVVRGALSAGQDLCDFSAQVKEELTEAHRIAVRECIQNADKLTDLHNQIVACDQVFERLEKMLLGFQDDLGTISEDMKRLQDQSVSINQELENRQKVRGELSQFVDDIIVPQNMIKVIMETDVNDRAFLEQLHELQHKISFVRAQEFKDARAVYDVMGVLESLKFKAIEKIREWVLNKIYMFRKPLSNYQVPQHQLLKYRFFFEFLSANESNIAQEVQEEYVDTISKMFFSYFKAYISRLFKLMMSDAASKEDLLGAEDSVKSSGLTGLFAAKPHHRNRATVFSLGSRQQILTHDFLNPLIVPHAAQESSQKFQFEALFRSIHLAFVDHCSHEFLFLTDFFMVSGQAAVDLHAKVMGRAIAHLIRAFDEKIAINFDCISLHLCICLCDKFHRLLAEREIPSMSGYWETISNQLWTRLAHVMQMHNDSVKALDVKRMQTPVDTRPHYIVRRYAELTCAFLVVTESSGREVGQKMEAILESCEDAVEQLLLRMSATLPSTRDRLVFLINNYDLTLTIIDERVVQDSRIHSIIHELEQKAIGEFVEATLQPHFSPLLSFVSECEPLVQQGHTHLLVRYNDKLTAVVQSFSANWRRSIDAINGEVVKSFTNFKNGTNILQAVFTQLVQYVQRFSKLVSHEIFRDNPSRNDMVNIHHILVELKKYKPVY</sequence>
<feature type="transmembrane region" description="Helical" evidence="7">
    <location>
        <begin position="142"/>
        <end position="164"/>
    </location>
</feature>
<evidence type="ECO:0000256" key="2">
    <source>
        <dbReference type="ARBA" id="ARBA00008180"/>
    </source>
</evidence>
<comment type="similarity">
    <text evidence="2">Belongs to the VPS52 family.</text>
</comment>
<dbReference type="PANTHER" id="PTHR14190:SF7">
    <property type="entry name" value="VACUOLAR PROTEIN SORTING-ASSOCIATED PROTEIN 52 HOMOLOG"/>
    <property type="match status" value="1"/>
</dbReference>
<feature type="domain" description="Vps52 C-terminal" evidence="9">
    <location>
        <begin position="736"/>
        <end position="1054"/>
    </location>
</feature>
<dbReference type="Pfam" id="PF07690">
    <property type="entry name" value="MFS_1"/>
    <property type="match status" value="2"/>
</dbReference>
<dbReference type="InterPro" id="IPR048319">
    <property type="entry name" value="Vps52_CC"/>
</dbReference>
<dbReference type="InterPro" id="IPR036259">
    <property type="entry name" value="MFS_trans_sf"/>
</dbReference>
<evidence type="ECO:0000313" key="11">
    <source>
        <dbReference type="Proteomes" id="UP001303046"/>
    </source>
</evidence>
<keyword evidence="6" id="KW-0333">Golgi apparatus</keyword>
<evidence type="ECO:0000256" key="6">
    <source>
        <dbReference type="ARBA" id="ARBA00023034"/>
    </source>
</evidence>
<organism evidence="10 11">
    <name type="scientific">Necator americanus</name>
    <name type="common">Human hookworm</name>
    <dbReference type="NCBI Taxonomy" id="51031"/>
    <lineage>
        <taxon>Eukaryota</taxon>
        <taxon>Metazoa</taxon>
        <taxon>Ecdysozoa</taxon>
        <taxon>Nematoda</taxon>
        <taxon>Chromadorea</taxon>
        <taxon>Rhabditida</taxon>
        <taxon>Rhabditina</taxon>
        <taxon>Rhabditomorpha</taxon>
        <taxon>Strongyloidea</taxon>
        <taxon>Ancylostomatidae</taxon>
        <taxon>Bunostominae</taxon>
        <taxon>Necator</taxon>
    </lineage>
</organism>
<dbReference type="InterPro" id="IPR048361">
    <property type="entry name" value="Vps52_C"/>
</dbReference>
<dbReference type="Pfam" id="PF04129">
    <property type="entry name" value="Vps52_CC"/>
    <property type="match status" value="1"/>
</dbReference>
<dbReference type="Gene3D" id="1.20.1250.20">
    <property type="entry name" value="MFS general substrate transporter like domains"/>
    <property type="match status" value="1"/>
</dbReference>
<keyword evidence="5" id="KW-0653">Protein transport</keyword>
<dbReference type="Pfam" id="PF20655">
    <property type="entry name" value="Vps52_C"/>
    <property type="match status" value="1"/>
</dbReference>
<feature type="transmembrane region" description="Helical" evidence="7">
    <location>
        <begin position="107"/>
        <end position="130"/>
    </location>
</feature>
<keyword evidence="7" id="KW-1133">Transmembrane helix</keyword>
<feature type="transmembrane region" description="Helical" evidence="7">
    <location>
        <begin position="48"/>
        <end position="69"/>
    </location>
</feature>
<evidence type="ECO:0000256" key="3">
    <source>
        <dbReference type="ARBA" id="ARBA00017083"/>
    </source>
</evidence>
<keyword evidence="7" id="KW-0812">Transmembrane</keyword>
<evidence type="ECO:0000256" key="7">
    <source>
        <dbReference type="SAM" id="Phobius"/>
    </source>
</evidence>